<feature type="coiled-coil region" evidence="1">
    <location>
        <begin position="30"/>
        <end position="57"/>
    </location>
</feature>
<reference evidence="3" key="1">
    <citation type="journal article" date="2024" name="IScience">
        <title>Strigolactones Initiate the Formation of Haustorium-like Structures in Castilleja.</title>
        <authorList>
            <person name="Buerger M."/>
            <person name="Peterson D."/>
            <person name="Chory J."/>
        </authorList>
    </citation>
    <scope>NUCLEOTIDE SEQUENCE [LARGE SCALE GENOMIC DNA]</scope>
</reference>
<name>A0ABD3CD81_9LAMI</name>
<accession>A0ABD3CD81</accession>
<organism evidence="2 3">
    <name type="scientific">Castilleja foliolosa</name>
    <dbReference type="NCBI Taxonomy" id="1961234"/>
    <lineage>
        <taxon>Eukaryota</taxon>
        <taxon>Viridiplantae</taxon>
        <taxon>Streptophyta</taxon>
        <taxon>Embryophyta</taxon>
        <taxon>Tracheophyta</taxon>
        <taxon>Spermatophyta</taxon>
        <taxon>Magnoliopsida</taxon>
        <taxon>eudicotyledons</taxon>
        <taxon>Gunneridae</taxon>
        <taxon>Pentapetalae</taxon>
        <taxon>asterids</taxon>
        <taxon>lamiids</taxon>
        <taxon>Lamiales</taxon>
        <taxon>Orobanchaceae</taxon>
        <taxon>Pedicularideae</taxon>
        <taxon>Castillejinae</taxon>
        <taxon>Castilleja</taxon>
    </lineage>
</organism>
<dbReference type="AlphaFoldDB" id="A0ABD3CD81"/>
<proteinExistence type="predicted"/>
<gene>
    <name evidence="2" type="ORF">CASFOL_028374</name>
</gene>
<evidence type="ECO:0000313" key="3">
    <source>
        <dbReference type="Proteomes" id="UP001632038"/>
    </source>
</evidence>
<dbReference type="EMBL" id="JAVIJP010000039">
    <property type="protein sequence ID" value="KAL3627011.1"/>
    <property type="molecule type" value="Genomic_DNA"/>
</dbReference>
<keyword evidence="3" id="KW-1185">Reference proteome</keyword>
<sequence>MRSSSKKVTRIFVARIPPSVCDAVFRRNGLISLRSERDKLALEVQFAQEKLARFIKEFDHQVYLNV</sequence>
<evidence type="ECO:0000313" key="2">
    <source>
        <dbReference type="EMBL" id="KAL3627011.1"/>
    </source>
</evidence>
<dbReference type="Proteomes" id="UP001632038">
    <property type="component" value="Unassembled WGS sequence"/>
</dbReference>
<keyword evidence="1" id="KW-0175">Coiled coil</keyword>
<comment type="caution">
    <text evidence="2">The sequence shown here is derived from an EMBL/GenBank/DDBJ whole genome shotgun (WGS) entry which is preliminary data.</text>
</comment>
<protein>
    <submittedName>
        <fullName evidence="2">Uncharacterized protein</fullName>
    </submittedName>
</protein>
<evidence type="ECO:0000256" key="1">
    <source>
        <dbReference type="SAM" id="Coils"/>
    </source>
</evidence>